<dbReference type="EMBL" id="JAVALS010000007">
    <property type="protein sequence ID" value="MDP5227722.1"/>
    <property type="molecule type" value="Genomic_DNA"/>
</dbReference>
<organism evidence="1 2">
    <name type="scientific">Arthrobacter horti</name>
    <dbReference type="NCBI Taxonomy" id="3068273"/>
    <lineage>
        <taxon>Bacteria</taxon>
        <taxon>Bacillati</taxon>
        <taxon>Actinomycetota</taxon>
        <taxon>Actinomycetes</taxon>
        <taxon>Micrococcales</taxon>
        <taxon>Micrococcaceae</taxon>
        <taxon>Arthrobacter</taxon>
    </lineage>
</organism>
<comment type="caution">
    <text evidence="1">The sequence shown here is derived from an EMBL/GenBank/DDBJ whole genome shotgun (WGS) entry which is preliminary data.</text>
</comment>
<accession>A0ABT9IQU9</accession>
<evidence type="ECO:0000313" key="2">
    <source>
        <dbReference type="Proteomes" id="UP001232725"/>
    </source>
</evidence>
<evidence type="ECO:0000313" key="1">
    <source>
        <dbReference type="EMBL" id="MDP5227722.1"/>
    </source>
</evidence>
<proteinExistence type="predicted"/>
<dbReference type="RefSeq" id="WP_305996777.1">
    <property type="nucleotide sequence ID" value="NZ_JAVALS010000007.1"/>
</dbReference>
<name>A0ABT9IQU9_9MICC</name>
<protein>
    <submittedName>
        <fullName evidence="1">RNA-binding protein</fullName>
    </submittedName>
</protein>
<keyword evidence="2" id="KW-1185">Reference proteome</keyword>
<gene>
    <name evidence="1" type="ORF">Q9R02_11200</name>
</gene>
<reference evidence="1 2" key="1">
    <citation type="submission" date="2023-08" db="EMBL/GenBank/DDBJ databases">
        <title>Arthrobacter horti sp. nov., isolated from forest soil.</title>
        <authorList>
            <person name="Park M."/>
        </authorList>
    </citation>
    <scope>NUCLEOTIDE SEQUENCE [LARGE SCALE GENOMIC DNA]</scope>
    <source>
        <strain evidence="1 2">YJM1</strain>
    </source>
</reference>
<sequence length="319" mass="35170">MKDRVLRRQDRPEPVLMLAVRGREPGTLIAVEASTPAQQAALLDPAERLPSDEPLAVLAPQRIPLPGGPWTWQPADRELPSALRSLHVVLVVGHYLPAGSLAVRWAGDLRADVVVVQHGLLTPYAPPLPHGATVLAFGDADLEFLRAGRNDLRGYVVGSQLLWNALQTSTARDTDAEAPPVYLGQLHGAEMGRSRKAASASEFLRDTGASYRPHPSENDILSRLQHERWRRRGITIDDGSIPLKDLDRPVVSIFSTGILEAAVRGLPAWSHYARPPAWLEAFWDRYGIHRWGDTPTLAPQTPSREPAQAIADHLLRSRR</sequence>
<dbReference type="Proteomes" id="UP001232725">
    <property type="component" value="Unassembled WGS sequence"/>
</dbReference>